<sequence length="98" mass="10637">MRTIVAQKWRLSSLVPDMLILPRGISCSSAIFTSNNFCLALSSSILAASSLAFRSATAAASLAACSRYSITLRLTSWKNFTRTLATLNLCTISFAHQF</sequence>
<proteinExistence type="predicted"/>
<comment type="caution">
    <text evidence="1">The sequence shown here is derived from an EMBL/GenBank/DDBJ whole genome shotgun (WGS) entry which is preliminary data.</text>
</comment>
<dbReference type="EMBL" id="LSSK01000121">
    <property type="protein sequence ID" value="OMH85012.1"/>
    <property type="molecule type" value="Genomic_DNA"/>
</dbReference>
<keyword evidence="2" id="KW-1185">Reference proteome</keyword>
<evidence type="ECO:0000313" key="1">
    <source>
        <dbReference type="EMBL" id="OMH85012.1"/>
    </source>
</evidence>
<organism evidence="1 2">
    <name type="scientific">Zancudomyces culisetae</name>
    <name type="common">Gut fungus</name>
    <name type="synonym">Smittium culisetae</name>
    <dbReference type="NCBI Taxonomy" id="1213189"/>
    <lineage>
        <taxon>Eukaryota</taxon>
        <taxon>Fungi</taxon>
        <taxon>Fungi incertae sedis</taxon>
        <taxon>Zoopagomycota</taxon>
        <taxon>Kickxellomycotina</taxon>
        <taxon>Harpellomycetes</taxon>
        <taxon>Harpellales</taxon>
        <taxon>Legeriomycetaceae</taxon>
        <taxon>Zancudomyces</taxon>
    </lineage>
</organism>
<protein>
    <submittedName>
        <fullName evidence="1">Uncharacterized protein</fullName>
    </submittedName>
</protein>
<dbReference type="AlphaFoldDB" id="A0A1R1PVT3"/>
<evidence type="ECO:0000313" key="2">
    <source>
        <dbReference type="Proteomes" id="UP000188320"/>
    </source>
</evidence>
<dbReference type="Proteomes" id="UP000188320">
    <property type="component" value="Unassembled WGS sequence"/>
</dbReference>
<accession>A0A1R1PVT3</accession>
<name>A0A1R1PVT3_ZANCU</name>
<reference evidence="2" key="1">
    <citation type="submission" date="2017-01" db="EMBL/GenBank/DDBJ databases">
        <authorList>
            <person name="Wang Y."/>
            <person name="White M."/>
            <person name="Kvist S."/>
            <person name="Moncalvo J.-M."/>
        </authorList>
    </citation>
    <scope>NUCLEOTIDE SEQUENCE [LARGE SCALE GENOMIC DNA]</scope>
    <source>
        <strain evidence="2">COL-18-3</strain>
    </source>
</reference>
<gene>
    <name evidence="1" type="ORF">AX774_g1461</name>
</gene>